<gene>
    <name evidence="1" type="ORF">K493DRAFT_303683</name>
</gene>
<evidence type="ECO:0000313" key="2">
    <source>
        <dbReference type="Proteomes" id="UP000193498"/>
    </source>
</evidence>
<proteinExistence type="predicted"/>
<keyword evidence="2" id="KW-1185">Reference proteome</keyword>
<dbReference type="InParanoid" id="A0A1Y1Y1X1"/>
<sequence>MNSQGTGEFDFLYAFTEKAINQQIQAIWSEEPTNSLSSWDNTSLNVSEDELEVNIYLEAPIIRIQSQGQLLLTFKLKSGSKVCYHQIRSATEAVEVEEDIGGLEFSFMTNVGTVPFIAPHIGVFDETRREKLTTFQNSAFSLHSVVVNFDQVELAMDNGKKINGSISSMRMTISHLLVRALKLVDESEKPLILAVIATKSEESEGSITPVQFFYSTSVAQNPDQSTVNILMNITNKAIETGVNFSPEVVRPEEDNVRARLFLSGKLAYKVVGDVVKQAFAKVGGAEHVQELNNGMFEVDTEALPEGTERLACRISFEAQFITVEFEVRRSEKVEIGIDLAGIEGTDVIQCNGKRTNKYKLEITDTSCSGLEFSQQSDVTLEFEGGDAEVFGENREKLAGLVKEQLEEIESTFSTLMTENRINDLFDSILSQTGFDFVLLPGNDTVLSEEPGFFGGDYIDPIFESFGLDPRSQSFGVTASF</sequence>
<name>A0A1Y1Y1X1_9FUNG</name>
<accession>A0A1Y1Y1X1</accession>
<evidence type="ECO:0000313" key="1">
    <source>
        <dbReference type="EMBL" id="ORX91949.1"/>
    </source>
</evidence>
<protein>
    <submittedName>
        <fullName evidence="1">Uncharacterized protein</fullName>
    </submittedName>
</protein>
<dbReference type="Proteomes" id="UP000193498">
    <property type="component" value="Unassembled WGS sequence"/>
</dbReference>
<dbReference type="EMBL" id="MCFE01000299">
    <property type="protein sequence ID" value="ORX91949.1"/>
    <property type="molecule type" value="Genomic_DNA"/>
</dbReference>
<comment type="caution">
    <text evidence="1">The sequence shown here is derived from an EMBL/GenBank/DDBJ whole genome shotgun (WGS) entry which is preliminary data.</text>
</comment>
<organism evidence="1 2">
    <name type="scientific">Basidiobolus meristosporus CBS 931.73</name>
    <dbReference type="NCBI Taxonomy" id="1314790"/>
    <lineage>
        <taxon>Eukaryota</taxon>
        <taxon>Fungi</taxon>
        <taxon>Fungi incertae sedis</taxon>
        <taxon>Zoopagomycota</taxon>
        <taxon>Entomophthoromycotina</taxon>
        <taxon>Basidiobolomycetes</taxon>
        <taxon>Basidiobolales</taxon>
        <taxon>Basidiobolaceae</taxon>
        <taxon>Basidiobolus</taxon>
    </lineage>
</organism>
<reference evidence="1 2" key="1">
    <citation type="submission" date="2016-07" db="EMBL/GenBank/DDBJ databases">
        <title>Pervasive Adenine N6-methylation of Active Genes in Fungi.</title>
        <authorList>
            <consortium name="DOE Joint Genome Institute"/>
            <person name="Mondo S.J."/>
            <person name="Dannebaum R.O."/>
            <person name="Kuo R.C."/>
            <person name="Labutti K."/>
            <person name="Haridas S."/>
            <person name="Kuo A."/>
            <person name="Salamov A."/>
            <person name="Ahrendt S.R."/>
            <person name="Lipzen A."/>
            <person name="Sullivan W."/>
            <person name="Andreopoulos W.B."/>
            <person name="Clum A."/>
            <person name="Lindquist E."/>
            <person name="Daum C."/>
            <person name="Ramamoorthy G.K."/>
            <person name="Gryganskyi A."/>
            <person name="Culley D."/>
            <person name="Magnuson J.K."/>
            <person name="James T.Y."/>
            <person name="O'Malley M.A."/>
            <person name="Stajich J.E."/>
            <person name="Spatafora J.W."/>
            <person name="Visel A."/>
            <person name="Grigoriev I.V."/>
        </authorList>
    </citation>
    <scope>NUCLEOTIDE SEQUENCE [LARGE SCALE GENOMIC DNA]</scope>
    <source>
        <strain evidence="1 2">CBS 931.73</strain>
    </source>
</reference>
<dbReference type="AlphaFoldDB" id="A0A1Y1Y1X1"/>